<name>A0A8T0FW62_ARGBR</name>
<evidence type="ECO:0000256" key="2">
    <source>
        <dbReference type="ARBA" id="ARBA00007193"/>
    </source>
</evidence>
<dbReference type="GO" id="GO:0005886">
    <property type="term" value="C:plasma membrane"/>
    <property type="evidence" value="ECO:0007669"/>
    <property type="project" value="TreeGrafter"/>
</dbReference>
<proteinExistence type="inferred from homology"/>
<keyword evidence="8 12" id="KW-0406">Ion transport</keyword>
<gene>
    <name evidence="13" type="ORF">HNY73_001839</name>
</gene>
<evidence type="ECO:0000256" key="10">
    <source>
        <dbReference type="ARBA" id="ARBA00023201"/>
    </source>
</evidence>
<evidence type="ECO:0000256" key="12">
    <source>
        <dbReference type="RuleBase" id="RU000679"/>
    </source>
</evidence>
<dbReference type="PANTHER" id="PTHR11690:SF248">
    <property type="entry name" value="PICKPOCKET 17, ISOFORM A"/>
    <property type="match status" value="1"/>
</dbReference>
<reference evidence="13" key="1">
    <citation type="journal article" date="2020" name="bioRxiv">
        <title>Chromosome-level reference genome of the European wasp spider Argiope bruennichi: a resource for studies on range expansion and evolutionary adaptation.</title>
        <authorList>
            <person name="Sheffer M.M."/>
            <person name="Hoppe A."/>
            <person name="Krehenwinkel H."/>
            <person name="Uhl G."/>
            <person name="Kuss A.W."/>
            <person name="Jensen L."/>
            <person name="Jensen C."/>
            <person name="Gillespie R.G."/>
            <person name="Hoff K.J."/>
            <person name="Prost S."/>
        </authorList>
    </citation>
    <scope>NUCLEOTIDE SEQUENCE</scope>
</reference>
<evidence type="ECO:0000313" key="14">
    <source>
        <dbReference type="Proteomes" id="UP000807504"/>
    </source>
</evidence>
<evidence type="ECO:0000256" key="11">
    <source>
        <dbReference type="ARBA" id="ARBA00023303"/>
    </source>
</evidence>
<evidence type="ECO:0000313" key="13">
    <source>
        <dbReference type="EMBL" id="KAF8793800.1"/>
    </source>
</evidence>
<keyword evidence="3 12" id="KW-0813">Transport</keyword>
<evidence type="ECO:0000256" key="1">
    <source>
        <dbReference type="ARBA" id="ARBA00004141"/>
    </source>
</evidence>
<keyword evidence="7" id="KW-0915">Sodium</keyword>
<keyword evidence="11 12" id="KW-0407">Ion channel</keyword>
<comment type="caution">
    <text evidence="13">The sequence shown here is derived from an EMBL/GenBank/DDBJ whole genome shotgun (WGS) entry which is preliminary data.</text>
</comment>
<dbReference type="Gene3D" id="2.60.470.10">
    <property type="entry name" value="Acid-sensing ion channels like domains"/>
    <property type="match status" value="1"/>
</dbReference>
<dbReference type="AlphaFoldDB" id="A0A8T0FW62"/>
<keyword evidence="10 12" id="KW-0739">Sodium transport</keyword>
<evidence type="ECO:0000256" key="5">
    <source>
        <dbReference type="ARBA" id="ARBA00022692"/>
    </source>
</evidence>
<sequence>MKRHSASNRLRNGILRMYTCDQTQRRIKTEDSQKPRQEEKYVKLPIHLNRGKQCSSIAQPTTVTQLGGQANLAVLAQSLTEKELFDFQLAILREGRSDLRHSLGHAIEDLLVSCSFTGKPSIRGEACFRRFKEFYDPDLGNCYTFSPLAEGGEEELHSTEADVWQKMSDLVLVVNVETNEYLEPDRDAAVLVTFHSPEVYPDPFSDGTEVKPGNSYNFGLKKNTVEMLPAPYSSNCTNYENLPWDRLHDKTLSTRMCTAECSQSLQLKQCNYVTVELSLFFDALPWKQESFDPEKIECAERVSNETKEFCRSLCRVPCKQSNYETTMDSSTWPRRAKVSEEEELGKWKRRPFYEIT</sequence>
<keyword evidence="9" id="KW-0472">Membrane</keyword>
<dbReference type="PRINTS" id="PR01078">
    <property type="entry name" value="AMINACHANNEL"/>
</dbReference>
<dbReference type="InterPro" id="IPR001873">
    <property type="entry name" value="ENaC"/>
</dbReference>
<protein>
    <submittedName>
        <fullName evidence="13">Amiloride-sensitive sodium channel subunit like protein</fullName>
    </submittedName>
</protein>
<dbReference type="GO" id="GO:0015280">
    <property type="term" value="F:ligand-gated sodium channel activity"/>
    <property type="evidence" value="ECO:0007669"/>
    <property type="project" value="TreeGrafter"/>
</dbReference>
<comment type="similarity">
    <text evidence="2 12">Belongs to the amiloride-sensitive sodium channel (TC 1.A.6) family.</text>
</comment>
<evidence type="ECO:0000256" key="3">
    <source>
        <dbReference type="ARBA" id="ARBA00022448"/>
    </source>
</evidence>
<dbReference type="PANTHER" id="PTHR11690">
    <property type="entry name" value="AMILORIDE-SENSITIVE SODIUM CHANNEL-RELATED"/>
    <property type="match status" value="1"/>
</dbReference>
<evidence type="ECO:0000256" key="8">
    <source>
        <dbReference type="ARBA" id="ARBA00023065"/>
    </source>
</evidence>
<evidence type="ECO:0000256" key="4">
    <source>
        <dbReference type="ARBA" id="ARBA00022461"/>
    </source>
</evidence>
<evidence type="ECO:0000256" key="6">
    <source>
        <dbReference type="ARBA" id="ARBA00022989"/>
    </source>
</evidence>
<dbReference type="Proteomes" id="UP000807504">
    <property type="component" value="Unassembled WGS sequence"/>
</dbReference>
<organism evidence="13 14">
    <name type="scientific">Argiope bruennichi</name>
    <name type="common">Wasp spider</name>
    <name type="synonym">Aranea bruennichi</name>
    <dbReference type="NCBI Taxonomy" id="94029"/>
    <lineage>
        <taxon>Eukaryota</taxon>
        <taxon>Metazoa</taxon>
        <taxon>Ecdysozoa</taxon>
        <taxon>Arthropoda</taxon>
        <taxon>Chelicerata</taxon>
        <taxon>Arachnida</taxon>
        <taxon>Araneae</taxon>
        <taxon>Araneomorphae</taxon>
        <taxon>Entelegynae</taxon>
        <taxon>Araneoidea</taxon>
        <taxon>Araneidae</taxon>
        <taxon>Argiope</taxon>
    </lineage>
</organism>
<reference evidence="13" key="2">
    <citation type="submission" date="2020-06" db="EMBL/GenBank/DDBJ databases">
        <authorList>
            <person name="Sheffer M."/>
        </authorList>
    </citation>
    <scope>NUCLEOTIDE SEQUENCE</scope>
</reference>
<keyword evidence="6" id="KW-1133">Transmembrane helix</keyword>
<keyword evidence="4 12" id="KW-0894">Sodium channel</keyword>
<keyword evidence="14" id="KW-1185">Reference proteome</keyword>
<evidence type="ECO:0000256" key="7">
    <source>
        <dbReference type="ARBA" id="ARBA00023053"/>
    </source>
</evidence>
<comment type="subcellular location">
    <subcellularLocation>
        <location evidence="1">Membrane</location>
        <topology evidence="1">Multi-pass membrane protein</topology>
    </subcellularLocation>
</comment>
<evidence type="ECO:0000256" key="9">
    <source>
        <dbReference type="ARBA" id="ARBA00023136"/>
    </source>
</evidence>
<dbReference type="EMBL" id="JABXBU010000002">
    <property type="protein sequence ID" value="KAF8793800.1"/>
    <property type="molecule type" value="Genomic_DNA"/>
</dbReference>
<accession>A0A8T0FW62</accession>
<keyword evidence="5 12" id="KW-0812">Transmembrane</keyword>
<dbReference type="Pfam" id="PF00858">
    <property type="entry name" value="ASC"/>
    <property type="match status" value="1"/>
</dbReference>